<dbReference type="GO" id="GO:0003700">
    <property type="term" value="F:DNA-binding transcription factor activity"/>
    <property type="evidence" value="ECO:0007669"/>
    <property type="project" value="TreeGrafter"/>
</dbReference>
<dbReference type="RefSeq" id="WP_055577438.1">
    <property type="nucleotide sequence ID" value="NZ_LKTM01000079.1"/>
</dbReference>
<keyword evidence="1" id="KW-0805">Transcription regulation</keyword>
<dbReference type="PANTHER" id="PTHR30055:SF234">
    <property type="entry name" value="HTH-TYPE TRANSCRIPTIONAL REGULATOR BETI"/>
    <property type="match status" value="1"/>
</dbReference>
<feature type="domain" description="HTH tetR-type" evidence="5">
    <location>
        <begin position="12"/>
        <end position="72"/>
    </location>
</feature>
<dbReference type="SUPFAM" id="SSF48498">
    <property type="entry name" value="Tetracyclin repressor-like, C-terminal domain"/>
    <property type="match status" value="1"/>
</dbReference>
<dbReference type="AlphaFoldDB" id="A0A0Q2UFU9"/>
<dbReference type="InterPro" id="IPR050109">
    <property type="entry name" value="HTH-type_TetR-like_transc_reg"/>
</dbReference>
<sequence>MPAEDRRTRERAARQQLIVTTARRLAEDEGWDAVTTRRLSSEIEYSQPVLYSHFTNMDELAKAVALEGFGELTEKLHTARAGATTTTDALRRVAHGYVDFAWESPALYDAMFIRATSLHFAAEDTPPELAAAFSELREVVAAIAEHRDADTLTEVLWSALHGLVSLSRTRRLRPGLDADRVNLLVNLLAP</sequence>
<proteinExistence type="predicted"/>
<evidence type="ECO:0000256" key="3">
    <source>
        <dbReference type="ARBA" id="ARBA00023163"/>
    </source>
</evidence>
<gene>
    <name evidence="6" type="ORF">AO501_20815</name>
</gene>
<dbReference type="Proteomes" id="UP000051677">
    <property type="component" value="Unassembled WGS sequence"/>
</dbReference>
<organism evidence="6 7">
    <name type="scientific">Mycobacterium gordonae</name>
    <dbReference type="NCBI Taxonomy" id="1778"/>
    <lineage>
        <taxon>Bacteria</taxon>
        <taxon>Bacillati</taxon>
        <taxon>Actinomycetota</taxon>
        <taxon>Actinomycetes</taxon>
        <taxon>Mycobacteriales</taxon>
        <taxon>Mycobacteriaceae</taxon>
        <taxon>Mycobacterium</taxon>
    </lineage>
</organism>
<evidence type="ECO:0000256" key="2">
    <source>
        <dbReference type="ARBA" id="ARBA00023125"/>
    </source>
</evidence>
<dbReference type="InterPro" id="IPR036271">
    <property type="entry name" value="Tet_transcr_reg_TetR-rel_C_sf"/>
</dbReference>
<dbReference type="Pfam" id="PF13305">
    <property type="entry name" value="TetR_C_33"/>
    <property type="match status" value="1"/>
</dbReference>
<dbReference type="EMBL" id="LKTM01000079">
    <property type="protein sequence ID" value="KQH79632.1"/>
    <property type="molecule type" value="Genomic_DNA"/>
</dbReference>
<evidence type="ECO:0000313" key="6">
    <source>
        <dbReference type="EMBL" id="KQH79632.1"/>
    </source>
</evidence>
<dbReference type="GO" id="GO:0000976">
    <property type="term" value="F:transcription cis-regulatory region binding"/>
    <property type="evidence" value="ECO:0007669"/>
    <property type="project" value="TreeGrafter"/>
</dbReference>
<evidence type="ECO:0000259" key="5">
    <source>
        <dbReference type="PROSITE" id="PS50977"/>
    </source>
</evidence>
<evidence type="ECO:0000313" key="7">
    <source>
        <dbReference type="Proteomes" id="UP000051677"/>
    </source>
</evidence>
<evidence type="ECO:0000256" key="1">
    <source>
        <dbReference type="ARBA" id="ARBA00023015"/>
    </source>
</evidence>
<keyword evidence="2 4" id="KW-0238">DNA-binding</keyword>
<comment type="caution">
    <text evidence="6">The sequence shown here is derived from an EMBL/GenBank/DDBJ whole genome shotgun (WGS) entry which is preliminary data.</text>
</comment>
<feature type="DNA-binding region" description="H-T-H motif" evidence="4">
    <location>
        <begin position="35"/>
        <end position="54"/>
    </location>
</feature>
<dbReference type="InterPro" id="IPR025996">
    <property type="entry name" value="MT1864/Rv1816-like_C"/>
</dbReference>
<dbReference type="Pfam" id="PF00440">
    <property type="entry name" value="TetR_N"/>
    <property type="match status" value="1"/>
</dbReference>
<dbReference type="OrthoDB" id="4641396at2"/>
<dbReference type="PANTHER" id="PTHR30055">
    <property type="entry name" value="HTH-TYPE TRANSCRIPTIONAL REGULATOR RUTR"/>
    <property type="match status" value="1"/>
</dbReference>
<keyword evidence="3" id="KW-0804">Transcription</keyword>
<protein>
    <submittedName>
        <fullName evidence="6">TetR family transcriptional regulator</fullName>
    </submittedName>
</protein>
<dbReference type="InterPro" id="IPR009057">
    <property type="entry name" value="Homeodomain-like_sf"/>
</dbReference>
<dbReference type="STRING" id="1778.A9W97_13560"/>
<dbReference type="PROSITE" id="PS50977">
    <property type="entry name" value="HTH_TETR_2"/>
    <property type="match status" value="1"/>
</dbReference>
<dbReference type="InterPro" id="IPR001647">
    <property type="entry name" value="HTH_TetR"/>
</dbReference>
<accession>A0A0Q2UFU9</accession>
<reference evidence="6 7" key="1">
    <citation type="submission" date="2015-10" db="EMBL/GenBank/DDBJ databases">
        <title>Mycobacterium gordonae draft genome assembly.</title>
        <authorList>
            <person name="Ustinova V."/>
            <person name="Smirnova T."/>
            <person name="Blagodatskikh K."/>
            <person name="Varlamov D."/>
            <person name="Larionova E."/>
            <person name="Chernousova L."/>
        </authorList>
    </citation>
    <scope>NUCLEOTIDE SEQUENCE [LARGE SCALE GENOMIC DNA]</scope>
    <source>
        <strain evidence="6 7">CTRI 14-8773</strain>
    </source>
</reference>
<evidence type="ECO:0000256" key="4">
    <source>
        <dbReference type="PROSITE-ProRule" id="PRU00335"/>
    </source>
</evidence>
<dbReference type="Gene3D" id="1.10.357.10">
    <property type="entry name" value="Tetracycline Repressor, domain 2"/>
    <property type="match status" value="1"/>
</dbReference>
<name>A0A0Q2UFU9_MYCGO</name>
<dbReference type="SUPFAM" id="SSF46689">
    <property type="entry name" value="Homeodomain-like"/>
    <property type="match status" value="1"/>
</dbReference>